<evidence type="ECO:0000313" key="1">
    <source>
        <dbReference type="EMBL" id="SVC63192.1"/>
    </source>
</evidence>
<protein>
    <submittedName>
        <fullName evidence="1">Uncharacterized protein</fullName>
    </submittedName>
</protein>
<proteinExistence type="predicted"/>
<dbReference type="AlphaFoldDB" id="A0A382NTZ7"/>
<dbReference type="EMBL" id="UINC01101953">
    <property type="protein sequence ID" value="SVC63192.1"/>
    <property type="molecule type" value="Genomic_DNA"/>
</dbReference>
<feature type="non-terminal residue" evidence="1">
    <location>
        <position position="30"/>
    </location>
</feature>
<name>A0A382NTZ7_9ZZZZ</name>
<accession>A0A382NTZ7</accession>
<sequence>MTKQFRGSYTVTITPFTEDRSAIDIDAWKR</sequence>
<gene>
    <name evidence="1" type="ORF">METZ01_LOCUS316046</name>
</gene>
<organism evidence="1">
    <name type="scientific">marine metagenome</name>
    <dbReference type="NCBI Taxonomy" id="408172"/>
    <lineage>
        <taxon>unclassified sequences</taxon>
        <taxon>metagenomes</taxon>
        <taxon>ecological metagenomes</taxon>
    </lineage>
</organism>
<reference evidence="1" key="1">
    <citation type="submission" date="2018-05" db="EMBL/GenBank/DDBJ databases">
        <authorList>
            <person name="Lanie J.A."/>
            <person name="Ng W.-L."/>
            <person name="Kazmierczak K.M."/>
            <person name="Andrzejewski T.M."/>
            <person name="Davidsen T.M."/>
            <person name="Wayne K.J."/>
            <person name="Tettelin H."/>
            <person name="Glass J.I."/>
            <person name="Rusch D."/>
            <person name="Podicherti R."/>
            <person name="Tsui H.-C.T."/>
            <person name="Winkler M.E."/>
        </authorList>
    </citation>
    <scope>NUCLEOTIDE SEQUENCE</scope>
</reference>